<comment type="caution">
    <text evidence="2">The sequence shown here is derived from an EMBL/GenBank/DDBJ whole genome shotgun (WGS) entry which is preliminary data.</text>
</comment>
<sequence>MSNTRPLAQEYANSTETGLDKSKPQRFPHQGEPQVQTGASARPMEGKNKSREEHPISVGKP</sequence>
<dbReference type="AlphaFoldDB" id="A0A7V8FWH0"/>
<dbReference type="EMBL" id="WNDX01000061">
    <property type="protein sequence ID" value="KAF1043372.1"/>
    <property type="molecule type" value="Genomic_DNA"/>
</dbReference>
<gene>
    <name evidence="2" type="ORF">GAK35_02226</name>
</gene>
<evidence type="ECO:0000313" key="2">
    <source>
        <dbReference type="EMBL" id="KAF1043372.1"/>
    </source>
</evidence>
<feature type="compositionally biased region" description="Basic and acidic residues" evidence="1">
    <location>
        <begin position="44"/>
        <end position="55"/>
    </location>
</feature>
<evidence type="ECO:0000256" key="1">
    <source>
        <dbReference type="SAM" id="MobiDB-lite"/>
    </source>
</evidence>
<accession>A0A7V8FWH0</accession>
<evidence type="ECO:0000313" key="3">
    <source>
        <dbReference type="Proteomes" id="UP000462435"/>
    </source>
</evidence>
<protein>
    <submittedName>
        <fullName evidence="2">Uncharacterized protein</fullName>
    </submittedName>
</protein>
<dbReference type="Proteomes" id="UP000462435">
    <property type="component" value="Unassembled WGS sequence"/>
</dbReference>
<name>A0A7V8FWH0_9BURK</name>
<feature type="compositionally biased region" description="Polar residues" evidence="1">
    <location>
        <begin position="1"/>
        <end position="17"/>
    </location>
</feature>
<reference evidence="3" key="1">
    <citation type="journal article" date="2020" name="MBio">
        <title>Horizontal gene transfer to a defensive symbiont with a reduced genome amongst a multipartite beetle microbiome.</title>
        <authorList>
            <person name="Waterworth S.C."/>
            <person name="Florez L.V."/>
            <person name="Rees E.R."/>
            <person name="Hertweck C."/>
            <person name="Kaltenpoth M."/>
            <person name="Kwan J.C."/>
        </authorList>
    </citation>
    <scope>NUCLEOTIDE SEQUENCE [LARGE SCALE GENOMIC DNA]</scope>
</reference>
<proteinExistence type="predicted"/>
<organism evidence="2 3">
    <name type="scientific">Herbaspirillum frisingense</name>
    <dbReference type="NCBI Taxonomy" id="92645"/>
    <lineage>
        <taxon>Bacteria</taxon>
        <taxon>Pseudomonadati</taxon>
        <taxon>Pseudomonadota</taxon>
        <taxon>Betaproteobacteria</taxon>
        <taxon>Burkholderiales</taxon>
        <taxon>Oxalobacteraceae</taxon>
        <taxon>Herbaspirillum</taxon>
    </lineage>
</organism>
<feature type="region of interest" description="Disordered" evidence="1">
    <location>
        <begin position="1"/>
        <end position="61"/>
    </location>
</feature>